<dbReference type="Pfam" id="PF02568">
    <property type="entry name" value="ThiI"/>
    <property type="match status" value="1"/>
</dbReference>
<dbReference type="Gene3D" id="3.30.2130.30">
    <property type="match status" value="1"/>
</dbReference>
<evidence type="ECO:0000256" key="6">
    <source>
        <dbReference type="ARBA" id="ARBA00022840"/>
    </source>
</evidence>
<evidence type="ECO:0000313" key="14">
    <source>
        <dbReference type="Proteomes" id="UP000230971"/>
    </source>
</evidence>
<evidence type="ECO:0000313" key="11">
    <source>
        <dbReference type="EMBL" id="ORV18274.1"/>
    </source>
</evidence>
<dbReference type="InterPro" id="IPR003720">
    <property type="entry name" value="tRNA_STrfase"/>
</dbReference>
<organism evidence="11 13">
    <name type="scientific">Mycobacterium celatum</name>
    <dbReference type="NCBI Taxonomy" id="28045"/>
    <lineage>
        <taxon>Bacteria</taxon>
        <taxon>Bacillati</taxon>
        <taxon>Actinomycetota</taxon>
        <taxon>Actinomycetes</taxon>
        <taxon>Mycobacteriales</taxon>
        <taxon>Mycobacteriaceae</taxon>
        <taxon>Mycobacterium</taxon>
    </lineage>
</organism>
<dbReference type="Pfam" id="PF22025">
    <property type="entry name" value="ThiI_fer"/>
    <property type="match status" value="1"/>
</dbReference>
<comment type="catalytic activity">
    <reaction evidence="9">
        <text>[ThiI sulfur-carrier protein]-S-sulfanyl-L-cysteine + a uridine in tRNA + 2 reduced [2Fe-2S]-[ferredoxin] + ATP + H(+) = [ThiI sulfur-carrier protein]-L-cysteine + a 4-thiouridine in tRNA + 2 oxidized [2Fe-2S]-[ferredoxin] + AMP + diphosphate</text>
        <dbReference type="Rhea" id="RHEA:24176"/>
        <dbReference type="Rhea" id="RHEA-COMP:10000"/>
        <dbReference type="Rhea" id="RHEA-COMP:10001"/>
        <dbReference type="Rhea" id="RHEA-COMP:13337"/>
        <dbReference type="Rhea" id="RHEA-COMP:13338"/>
        <dbReference type="Rhea" id="RHEA-COMP:13339"/>
        <dbReference type="Rhea" id="RHEA-COMP:13340"/>
        <dbReference type="ChEBI" id="CHEBI:15378"/>
        <dbReference type="ChEBI" id="CHEBI:29950"/>
        <dbReference type="ChEBI" id="CHEBI:30616"/>
        <dbReference type="ChEBI" id="CHEBI:33019"/>
        <dbReference type="ChEBI" id="CHEBI:33737"/>
        <dbReference type="ChEBI" id="CHEBI:33738"/>
        <dbReference type="ChEBI" id="CHEBI:61963"/>
        <dbReference type="ChEBI" id="CHEBI:65315"/>
        <dbReference type="ChEBI" id="CHEBI:136798"/>
        <dbReference type="ChEBI" id="CHEBI:456215"/>
        <dbReference type="EC" id="2.8.1.4"/>
    </reaction>
</comment>
<dbReference type="HAMAP" id="MF_00021">
    <property type="entry name" value="ThiI"/>
    <property type="match status" value="1"/>
</dbReference>
<feature type="binding site" evidence="9">
    <location>
        <position position="302"/>
    </location>
    <ligand>
        <name>ATP</name>
        <dbReference type="ChEBI" id="CHEBI:30616"/>
    </ligand>
</feature>
<dbReference type="EMBL" id="PDKV01000002">
    <property type="protein sequence ID" value="PIB80665.1"/>
    <property type="molecule type" value="Genomic_DNA"/>
</dbReference>
<evidence type="ECO:0000259" key="10">
    <source>
        <dbReference type="PROSITE" id="PS51165"/>
    </source>
</evidence>
<proteinExistence type="inferred from homology"/>
<dbReference type="InterPro" id="IPR049962">
    <property type="entry name" value="THUMP_ThiI"/>
</dbReference>
<keyword evidence="3 9" id="KW-0820">tRNA-binding</keyword>
<dbReference type="CDD" id="cd11716">
    <property type="entry name" value="THUMP_ThiI"/>
    <property type="match status" value="1"/>
</dbReference>
<accession>A0A1X1RV98</accession>
<dbReference type="Gene3D" id="3.40.50.620">
    <property type="entry name" value="HUPs"/>
    <property type="match status" value="1"/>
</dbReference>
<dbReference type="GO" id="GO:0002937">
    <property type="term" value="P:tRNA 4-thiouridine biosynthesis"/>
    <property type="evidence" value="ECO:0007669"/>
    <property type="project" value="TreeGrafter"/>
</dbReference>
<dbReference type="InterPro" id="IPR049961">
    <property type="entry name" value="ThiI_N"/>
</dbReference>
<reference evidence="11 13" key="1">
    <citation type="submission" date="2016-01" db="EMBL/GenBank/DDBJ databases">
        <title>The new phylogeny of the genus Mycobacterium.</title>
        <authorList>
            <person name="Tarcisio F."/>
            <person name="Conor M."/>
            <person name="Antonella G."/>
            <person name="Elisabetta G."/>
            <person name="Giulia F.S."/>
            <person name="Sara T."/>
            <person name="Anna F."/>
            <person name="Clotilde B."/>
            <person name="Roberto B."/>
            <person name="Veronica D.S."/>
            <person name="Fabio R."/>
            <person name="Monica P."/>
            <person name="Olivier J."/>
            <person name="Enrico T."/>
            <person name="Nicola S."/>
        </authorList>
    </citation>
    <scope>NUCLEOTIDE SEQUENCE [LARGE SCALE GENOMIC DNA]</scope>
    <source>
        <strain evidence="11 13">DSM 44243</strain>
    </source>
</reference>
<dbReference type="SUPFAM" id="SSF52402">
    <property type="entry name" value="Adenine nucleotide alpha hydrolases-like"/>
    <property type="match status" value="1"/>
</dbReference>
<protein>
    <recommendedName>
        <fullName evidence="9">Probable tRNA sulfurtransferase</fullName>
        <ecNumber evidence="9">2.8.1.4</ecNumber>
    </recommendedName>
    <alternativeName>
        <fullName evidence="9">Sulfur carrier protein ThiS sulfurtransferase</fullName>
    </alternativeName>
    <alternativeName>
        <fullName evidence="9">Thiamine biosynthesis protein ThiI</fullName>
    </alternativeName>
    <alternativeName>
        <fullName evidence="9">tRNA 4-thiouridine synthase</fullName>
    </alternativeName>
</protein>
<sequence>MRIEPCVLLKYGELALKRRNREWFERHLVRNLRHALARGSDAAPQVRLRRRSGVLVVSSPTLSQADVVARARDVIGVSVVQPMWRVAKSAAVAQDAAVRLLREHVAGPAKPSFAVRCRRRDRRFGLTSEQLAARIGARVCAELGWPVDLNHPDVELTVEVDRREIFLGVERHRGQGGLPVGASGHALVLLSGGIDSPVAAYRALRRGLRCDFLHCTGVPYTDATSTYKAYALARQLSRFQRGSRLYVAAVGRAQRTLATSGAGEAQIVAQRRLYLRLADALARHIRAQALVTGDSLGQVASQTLSNLAATDQAAGLPVLRPLLAFDKLEILEEARRIGTAEIAALPHQDCCQLFQPRRVATYSDAGRLAEIEARADLDELVDNVLSHVQEFDLDSCGGSASTMATHDATTAVKDQ</sequence>
<dbReference type="PROSITE" id="PS51165">
    <property type="entry name" value="THUMP"/>
    <property type="match status" value="1"/>
</dbReference>
<gene>
    <name evidence="9 12" type="primary">thiI</name>
    <name evidence="11" type="ORF">AWB95_04400</name>
    <name evidence="12" type="ORF">CQY23_02645</name>
</gene>
<keyword evidence="4 9" id="KW-0808">Transferase</keyword>
<dbReference type="AlphaFoldDB" id="A0A1X1RV98"/>
<dbReference type="GO" id="GO:0000049">
    <property type="term" value="F:tRNA binding"/>
    <property type="evidence" value="ECO:0007669"/>
    <property type="project" value="UniProtKB-UniRule"/>
</dbReference>
<comment type="caution">
    <text evidence="9">Lacks conserved residue(s) required for the propagation of feature annotation.</text>
</comment>
<dbReference type="InterPro" id="IPR054173">
    <property type="entry name" value="ThiI_fer"/>
</dbReference>
<dbReference type="Pfam" id="PF02926">
    <property type="entry name" value="THUMP"/>
    <property type="match status" value="1"/>
</dbReference>
<comment type="subcellular location">
    <subcellularLocation>
        <location evidence="1 9">Cytoplasm</location>
    </subcellularLocation>
</comment>
<reference evidence="12 14" key="2">
    <citation type="journal article" date="2017" name="Infect. Genet. Evol.">
        <title>The new phylogeny of the genus Mycobacterium: The old and the news.</title>
        <authorList>
            <person name="Tortoli E."/>
            <person name="Fedrizzi T."/>
            <person name="Meehan C.J."/>
            <person name="Trovato A."/>
            <person name="Grottola A."/>
            <person name="Giacobazzi E."/>
            <person name="Serpini G.F."/>
            <person name="Tagliazucchi S."/>
            <person name="Fabio A."/>
            <person name="Bettua C."/>
            <person name="Bertorelli R."/>
            <person name="Frascaro F."/>
            <person name="De Sanctis V."/>
            <person name="Pecorari M."/>
            <person name="Jousson O."/>
            <person name="Segata N."/>
            <person name="Cirillo D.M."/>
        </authorList>
    </citation>
    <scope>NUCLEOTIDE SEQUENCE [LARGE SCALE GENOMIC DNA]</scope>
    <source>
        <strain evidence="12 14">NCTC 12882</strain>
    </source>
</reference>
<dbReference type="GO" id="GO:0009229">
    <property type="term" value="P:thiamine diphosphate biosynthetic process"/>
    <property type="evidence" value="ECO:0007669"/>
    <property type="project" value="UniProtKB-UniRule"/>
</dbReference>
<evidence type="ECO:0000313" key="12">
    <source>
        <dbReference type="EMBL" id="PIB80665.1"/>
    </source>
</evidence>
<dbReference type="EMBL" id="LQOM01000016">
    <property type="protein sequence ID" value="ORV18274.1"/>
    <property type="molecule type" value="Genomic_DNA"/>
</dbReference>
<feature type="domain" description="THUMP" evidence="10">
    <location>
        <begin position="65"/>
        <end position="171"/>
    </location>
</feature>
<evidence type="ECO:0000256" key="5">
    <source>
        <dbReference type="ARBA" id="ARBA00022741"/>
    </source>
</evidence>
<dbReference type="CDD" id="cd01712">
    <property type="entry name" value="PPase_ThiI"/>
    <property type="match status" value="1"/>
</dbReference>
<dbReference type="InterPro" id="IPR004114">
    <property type="entry name" value="THUMP_dom"/>
</dbReference>
<dbReference type="GO" id="GO:0004810">
    <property type="term" value="F:CCA tRNA nucleotidyltransferase activity"/>
    <property type="evidence" value="ECO:0007669"/>
    <property type="project" value="InterPro"/>
</dbReference>
<dbReference type="GO" id="GO:0005829">
    <property type="term" value="C:cytosol"/>
    <property type="evidence" value="ECO:0007669"/>
    <property type="project" value="TreeGrafter"/>
</dbReference>
<feature type="binding site" evidence="9">
    <location>
        <begin position="189"/>
        <end position="190"/>
    </location>
    <ligand>
        <name>ATP</name>
        <dbReference type="ChEBI" id="CHEBI:30616"/>
    </ligand>
</feature>
<comment type="function">
    <text evidence="9">Catalyzes the ATP-dependent transfer of a sulfur to tRNA to produce 4-thiouridine in position 8 of tRNAs, which functions as a near-UV photosensor. Also catalyzes the transfer of sulfur to the sulfur carrier protein ThiS, forming ThiS-thiocarboxylate. This is a step in the synthesis of thiazole, in the thiamine biosynthesis pathway. The sulfur is donated as persulfide by IscS.</text>
</comment>
<evidence type="ECO:0000313" key="13">
    <source>
        <dbReference type="Proteomes" id="UP000193907"/>
    </source>
</evidence>
<dbReference type="SMART" id="SM00981">
    <property type="entry name" value="THUMP"/>
    <property type="match status" value="1"/>
</dbReference>
<dbReference type="NCBIfam" id="TIGR00342">
    <property type="entry name" value="tRNA uracil 4-sulfurtransferase ThiI"/>
    <property type="match status" value="1"/>
</dbReference>
<dbReference type="GO" id="GO:0005524">
    <property type="term" value="F:ATP binding"/>
    <property type="evidence" value="ECO:0007669"/>
    <property type="project" value="UniProtKB-UniRule"/>
</dbReference>
<dbReference type="RefSeq" id="WP_062539758.1">
    <property type="nucleotide sequence ID" value="NZ_BBUN01000138.1"/>
</dbReference>
<feature type="binding site" evidence="9">
    <location>
        <position position="293"/>
    </location>
    <ligand>
        <name>ATP</name>
        <dbReference type="ChEBI" id="CHEBI:30616"/>
    </ligand>
</feature>
<evidence type="ECO:0000256" key="8">
    <source>
        <dbReference type="ARBA" id="ARBA00022977"/>
    </source>
</evidence>
<dbReference type="InterPro" id="IPR014729">
    <property type="entry name" value="Rossmann-like_a/b/a_fold"/>
</dbReference>
<evidence type="ECO:0000256" key="7">
    <source>
        <dbReference type="ARBA" id="ARBA00022884"/>
    </source>
</evidence>
<dbReference type="InterPro" id="IPR050102">
    <property type="entry name" value="tRNA_sulfurtransferase_ThiI"/>
</dbReference>
<keyword evidence="6 9" id="KW-0067">ATP-binding</keyword>
<comment type="catalytic activity">
    <reaction evidence="9">
        <text>[ThiS sulfur-carrier protein]-C-terminal Gly-Gly-AMP + S-sulfanyl-L-cysteinyl-[cysteine desulfurase] + AH2 = [ThiS sulfur-carrier protein]-C-terminal-Gly-aminoethanethioate + L-cysteinyl-[cysteine desulfurase] + A + AMP + 2 H(+)</text>
        <dbReference type="Rhea" id="RHEA:43340"/>
        <dbReference type="Rhea" id="RHEA-COMP:12157"/>
        <dbReference type="Rhea" id="RHEA-COMP:12158"/>
        <dbReference type="Rhea" id="RHEA-COMP:12910"/>
        <dbReference type="Rhea" id="RHEA-COMP:19908"/>
        <dbReference type="ChEBI" id="CHEBI:13193"/>
        <dbReference type="ChEBI" id="CHEBI:15378"/>
        <dbReference type="ChEBI" id="CHEBI:17499"/>
        <dbReference type="ChEBI" id="CHEBI:29950"/>
        <dbReference type="ChEBI" id="CHEBI:61963"/>
        <dbReference type="ChEBI" id="CHEBI:90618"/>
        <dbReference type="ChEBI" id="CHEBI:232372"/>
        <dbReference type="ChEBI" id="CHEBI:456215"/>
    </reaction>
</comment>
<dbReference type="SUPFAM" id="SSF143437">
    <property type="entry name" value="THUMP domain-like"/>
    <property type="match status" value="1"/>
</dbReference>
<comment type="similarity">
    <text evidence="9">Belongs to the ThiI family.</text>
</comment>
<dbReference type="PANTHER" id="PTHR43209:SF1">
    <property type="entry name" value="TRNA SULFURTRANSFERASE"/>
    <property type="match status" value="1"/>
</dbReference>
<evidence type="ECO:0000256" key="2">
    <source>
        <dbReference type="ARBA" id="ARBA00022490"/>
    </source>
</evidence>
<comment type="pathway">
    <text evidence="9">Cofactor biosynthesis; thiamine diphosphate biosynthesis.</text>
</comment>
<keyword evidence="5 9" id="KW-0547">Nucleotide-binding</keyword>
<evidence type="ECO:0000256" key="3">
    <source>
        <dbReference type="ARBA" id="ARBA00022555"/>
    </source>
</evidence>
<evidence type="ECO:0000256" key="4">
    <source>
        <dbReference type="ARBA" id="ARBA00022679"/>
    </source>
</evidence>
<keyword evidence="8 9" id="KW-0784">Thiamine biosynthesis</keyword>
<dbReference type="STRING" id="28045.AWB95_04400"/>
<dbReference type="Proteomes" id="UP000193907">
    <property type="component" value="Unassembled WGS sequence"/>
</dbReference>
<keyword evidence="7 9" id="KW-0694">RNA-binding</keyword>
<comment type="caution">
    <text evidence="11">The sequence shown here is derived from an EMBL/GenBank/DDBJ whole genome shotgun (WGS) entry which is preliminary data.</text>
</comment>
<evidence type="ECO:0000256" key="9">
    <source>
        <dbReference type="HAMAP-Rule" id="MF_00021"/>
    </source>
</evidence>
<dbReference type="GO" id="GO:0052837">
    <property type="term" value="P:thiazole biosynthetic process"/>
    <property type="evidence" value="ECO:0007669"/>
    <property type="project" value="TreeGrafter"/>
</dbReference>
<feature type="binding site" evidence="9">
    <location>
        <position position="271"/>
    </location>
    <ligand>
        <name>ATP</name>
        <dbReference type="ChEBI" id="CHEBI:30616"/>
    </ligand>
</feature>
<dbReference type="GO" id="GO:0009228">
    <property type="term" value="P:thiamine biosynthetic process"/>
    <property type="evidence" value="ECO:0007669"/>
    <property type="project" value="UniProtKB-KW"/>
</dbReference>
<keyword evidence="13" id="KW-1185">Reference proteome</keyword>
<dbReference type="GO" id="GO:0140741">
    <property type="term" value="F:tRNA-uracil-4 sulfurtransferase activity"/>
    <property type="evidence" value="ECO:0007669"/>
    <property type="project" value="UniProtKB-EC"/>
</dbReference>
<dbReference type="Proteomes" id="UP000230971">
    <property type="component" value="Unassembled WGS sequence"/>
</dbReference>
<evidence type="ECO:0000256" key="1">
    <source>
        <dbReference type="ARBA" id="ARBA00004496"/>
    </source>
</evidence>
<keyword evidence="2 9" id="KW-0963">Cytoplasm</keyword>
<dbReference type="InterPro" id="IPR020536">
    <property type="entry name" value="ThiI_AANH"/>
</dbReference>
<dbReference type="PANTHER" id="PTHR43209">
    <property type="entry name" value="TRNA SULFURTRANSFERASE"/>
    <property type="match status" value="1"/>
</dbReference>
<name>A0A1X1RV98_MYCCE</name>
<dbReference type="EC" id="2.8.1.4" evidence="9"/>
<dbReference type="OrthoDB" id="9773948at2"/>
<dbReference type="UniPathway" id="UPA00060"/>